<sequence length="239" mass="27593">YGMYIAASDNYDHDQSTTQSLGSTHILNRLTDRIVAEYTGRPLTAPKYYENERRLLLYYNALCNYENNLKGLHAYFEKMHSTHQLCDTPPNIIDKLDDKSLMNRGKGTPGTLPIKNWGFELILTWLLTPVVPGSNILNLHKIRSEPLLQELIYHSTKDGNFDRVDALVYLMIYRDQVTNIIPKYDKRGTEIDPFFANHPLFKENMKQEVQNDPFTSIKDAAGVKPKEPQSILDYIPRND</sequence>
<dbReference type="AlphaFoldDB" id="X1SVW5"/>
<organism evidence="1">
    <name type="scientific">marine sediment metagenome</name>
    <dbReference type="NCBI Taxonomy" id="412755"/>
    <lineage>
        <taxon>unclassified sequences</taxon>
        <taxon>metagenomes</taxon>
        <taxon>ecological metagenomes</taxon>
    </lineage>
</organism>
<reference evidence="1" key="1">
    <citation type="journal article" date="2014" name="Front. Microbiol.">
        <title>High frequency of phylogenetically diverse reductive dehalogenase-homologous genes in deep subseafloor sedimentary metagenomes.</title>
        <authorList>
            <person name="Kawai M."/>
            <person name="Futagami T."/>
            <person name="Toyoda A."/>
            <person name="Takaki Y."/>
            <person name="Nishi S."/>
            <person name="Hori S."/>
            <person name="Arai W."/>
            <person name="Tsubouchi T."/>
            <person name="Morono Y."/>
            <person name="Uchiyama I."/>
            <person name="Ito T."/>
            <person name="Fujiyama A."/>
            <person name="Inagaki F."/>
            <person name="Takami H."/>
        </authorList>
    </citation>
    <scope>NUCLEOTIDE SEQUENCE</scope>
    <source>
        <strain evidence="1">Expedition CK06-06</strain>
    </source>
</reference>
<proteinExistence type="predicted"/>
<accession>X1SVW5</accession>
<comment type="caution">
    <text evidence="1">The sequence shown here is derived from an EMBL/GenBank/DDBJ whole genome shotgun (WGS) entry which is preliminary data.</text>
</comment>
<dbReference type="EMBL" id="BARW01020906">
    <property type="protein sequence ID" value="GAI97098.1"/>
    <property type="molecule type" value="Genomic_DNA"/>
</dbReference>
<gene>
    <name evidence="1" type="ORF">S12H4_35222</name>
</gene>
<name>X1SVW5_9ZZZZ</name>
<evidence type="ECO:0000313" key="1">
    <source>
        <dbReference type="EMBL" id="GAI97098.1"/>
    </source>
</evidence>
<feature type="non-terminal residue" evidence="1">
    <location>
        <position position="1"/>
    </location>
</feature>
<protein>
    <submittedName>
        <fullName evidence="1">Uncharacterized protein</fullName>
    </submittedName>
</protein>